<evidence type="ECO:0000313" key="1">
    <source>
        <dbReference type="EMBL" id="TXL67829.1"/>
    </source>
</evidence>
<proteinExistence type="predicted"/>
<organism evidence="1 2">
    <name type="scientific">Cerasibacillus terrae</name>
    <dbReference type="NCBI Taxonomy" id="2498845"/>
    <lineage>
        <taxon>Bacteria</taxon>
        <taxon>Bacillati</taxon>
        <taxon>Bacillota</taxon>
        <taxon>Bacilli</taxon>
        <taxon>Bacillales</taxon>
        <taxon>Bacillaceae</taxon>
        <taxon>Cerasibacillus</taxon>
    </lineage>
</organism>
<dbReference type="Pfam" id="PF08807">
    <property type="entry name" value="DUF1798"/>
    <property type="match status" value="1"/>
</dbReference>
<dbReference type="InterPro" id="IPR023351">
    <property type="entry name" value="YppE-like_sf"/>
</dbReference>
<dbReference type="InterPro" id="IPR014913">
    <property type="entry name" value="YppE-like"/>
</dbReference>
<name>A0A5C8P2R3_9BACI</name>
<evidence type="ECO:0000313" key="2">
    <source>
        <dbReference type="Proteomes" id="UP000321574"/>
    </source>
</evidence>
<reference evidence="1 2" key="1">
    <citation type="submission" date="2019-06" db="EMBL/GenBank/DDBJ databases">
        <title>Cerasibacillus sp. nov., isolated from maize field.</title>
        <authorList>
            <person name="Lin S.-Y."/>
            <person name="Tsai C.-F."/>
            <person name="Young C.-C."/>
        </authorList>
    </citation>
    <scope>NUCLEOTIDE SEQUENCE [LARGE SCALE GENOMIC DNA]</scope>
    <source>
        <strain evidence="1 2">CC-CFT480</strain>
    </source>
</reference>
<dbReference type="RefSeq" id="WP_147665566.1">
    <property type="nucleotide sequence ID" value="NZ_VDUW01000001.1"/>
</dbReference>
<sequence>MSLLILTKLLNDHLEQLKILYSTNKQPENSRDKQFFLEVKDKTGPIFELLNQWEEEALVQGKKRNITLYPQQITSTKENMELVLMHSYYHDVRKRRYMELNQSIQYVFDQVVREMEQAIR</sequence>
<dbReference type="OrthoDB" id="2691485at2"/>
<keyword evidence="2" id="KW-1185">Reference proteome</keyword>
<protein>
    <submittedName>
        <fullName evidence="1">DUF1798 family protein</fullName>
    </submittedName>
</protein>
<dbReference type="EMBL" id="VDUW01000001">
    <property type="protein sequence ID" value="TXL67829.1"/>
    <property type="molecule type" value="Genomic_DNA"/>
</dbReference>
<dbReference type="AlphaFoldDB" id="A0A5C8P2R3"/>
<dbReference type="SUPFAM" id="SSF140415">
    <property type="entry name" value="YppE-like"/>
    <property type="match status" value="1"/>
</dbReference>
<gene>
    <name evidence="1" type="ORF">FHP05_02070</name>
</gene>
<comment type="caution">
    <text evidence="1">The sequence shown here is derived from an EMBL/GenBank/DDBJ whole genome shotgun (WGS) entry which is preliminary data.</text>
</comment>
<accession>A0A5C8P2R3</accession>
<dbReference type="Gene3D" id="1.20.120.440">
    <property type="entry name" value="YppE-like"/>
    <property type="match status" value="1"/>
</dbReference>
<dbReference type="Proteomes" id="UP000321574">
    <property type="component" value="Unassembled WGS sequence"/>
</dbReference>